<dbReference type="Proteomes" id="UP000190837">
    <property type="component" value="Unassembled WGS sequence"/>
</dbReference>
<evidence type="ECO:0000256" key="1">
    <source>
        <dbReference type="SAM" id="MobiDB-lite"/>
    </source>
</evidence>
<protein>
    <submittedName>
        <fullName evidence="2">Uncharacterized protein</fullName>
    </submittedName>
</protein>
<sequence length="54" mass="5491">MKKQITTGVGLNGCGIARVRLAAVARLHGQITGQNPQTPPPQVAGESAAREVAA</sequence>
<proteinExistence type="predicted"/>
<organism evidence="2 3">
    <name type="scientific">Cardiobacterium hominis</name>
    <dbReference type="NCBI Taxonomy" id="2718"/>
    <lineage>
        <taxon>Bacteria</taxon>
        <taxon>Pseudomonadati</taxon>
        <taxon>Pseudomonadota</taxon>
        <taxon>Gammaproteobacteria</taxon>
        <taxon>Cardiobacteriales</taxon>
        <taxon>Cardiobacteriaceae</taxon>
        <taxon>Cardiobacterium</taxon>
    </lineage>
</organism>
<dbReference type="AlphaFoldDB" id="A0A1C3H6Z9"/>
<name>A0A1C3H6Z9_9GAMM</name>
<accession>A0A1C3H6Z9</accession>
<evidence type="ECO:0000313" key="3">
    <source>
        <dbReference type="Proteomes" id="UP000190837"/>
    </source>
</evidence>
<evidence type="ECO:0000313" key="2">
    <source>
        <dbReference type="EMBL" id="SAM71735.1"/>
    </source>
</evidence>
<gene>
    <name evidence="2" type="ORF">CHUV0807_2371</name>
</gene>
<dbReference type="EMBL" id="FKLO01000080">
    <property type="protein sequence ID" value="SAM71735.1"/>
    <property type="molecule type" value="Genomic_DNA"/>
</dbReference>
<dbReference type="RefSeq" id="WP_179123648.1">
    <property type="nucleotide sequence ID" value="NZ_FKLO01000080.1"/>
</dbReference>
<feature type="region of interest" description="Disordered" evidence="1">
    <location>
        <begin position="30"/>
        <end position="54"/>
    </location>
</feature>
<reference evidence="3" key="1">
    <citation type="submission" date="2016-04" db="EMBL/GenBank/DDBJ databases">
        <authorList>
            <person name="Tagini F."/>
        </authorList>
    </citation>
    <scope>NUCLEOTIDE SEQUENCE [LARGE SCALE GENOMIC DNA]</scope>
    <source>
        <strain evidence="3">CHUV0807</strain>
    </source>
</reference>